<dbReference type="EMBL" id="KU130127">
    <property type="protein sequence ID" value="AMR57457.1"/>
    <property type="molecule type" value="Genomic_DNA"/>
</dbReference>
<evidence type="ECO:0000313" key="2">
    <source>
        <dbReference type="EMBL" id="AMR57457.1"/>
    </source>
</evidence>
<sequence>MEKYISNGGHEFVILSQQGKNCVIQFTNTGWVRKANIDNIKSGKVKDLFEPSVYGVGYYGEFEKNSYWKQAKQLWQNMHKRCYCEKDLKGYFGEAFVSRDWHCFSNFLSDISKLKNFDLWLKGQNGESLKYNLDKDLLIADCKVYSKETCQFVTESENKADGATRGKPYTKKTRVAKE</sequence>
<protein>
    <submittedName>
        <fullName evidence="2">Uncharacterized protein</fullName>
    </submittedName>
</protein>
<name>A0A142IE02_9CAUD</name>
<reference evidence="2 3" key="1">
    <citation type="journal article" date="2016" name="Front. Microbiol.">
        <title>Characterization of Novel Bacteriophages for Biocontrol of Bacterial Blight in Leek Caused by Pseudomonas syringae pv. porri.</title>
        <authorList>
            <person name="Rombouts S."/>
            <person name="Lavigne R."/>
        </authorList>
    </citation>
    <scope>NUCLEOTIDE SEQUENCE [LARGE SCALE GENOMIC DNA]</scope>
</reference>
<feature type="compositionally biased region" description="Basic residues" evidence="1">
    <location>
        <begin position="168"/>
        <end position="178"/>
    </location>
</feature>
<gene>
    <name evidence="2" type="ORF">vB_PsyM_KIL2_0055</name>
</gene>
<organism evidence="2 3">
    <name type="scientific">Pseudomonas phage vB_PsyM_KIL2</name>
    <dbReference type="NCBI Taxonomy" id="1777066"/>
    <lineage>
        <taxon>Viruses</taxon>
        <taxon>Duplodnaviria</taxon>
        <taxon>Heunggongvirae</taxon>
        <taxon>Uroviricota</taxon>
        <taxon>Caudoviricetes</taxon>
        <taxon>Vandenendeviridae</taxon>
        <taxon>Gorskivirinae</taxon>
        <taxon>Flaumdravirus</taxon>
        <taxon>Flaumdravirus KIL4</taxon>
    </lineage>
</organism>
<proteinExistence type="predicted"/>
<evidence type="ECO:0000313" key="3">
    <source>
        <dbReference type="Proteomes" id="UP000230876"/>
    </source>
</evidence>
<evidence type="ECO:0000256" key="1">
    <source>
        <dbReference type="SAM" id="MobiDB-lite"/>
    </source>
</evidence>
<accession>A0A142IE02</accession>
<feature type="region of interest" description="Disordered" evidence="1">
    <location>
        <begin position="158"/>
        <end position="178"/>
    </location>
</feature>
<dbReference type="Proteomes" id="UP000230876">
    <property type="component" value="Segment"/>
</dbReference>